<dbReference type="EMBL" id="KQ243654">
    <property type="protein sequence ID" value="KNC75389.1"/>
    <property type="molecule type" value="Genomic_DNA"/>
</dbReference>
<dbReference type="Proteomes" id="UP000054560">
    <property type="component" value="Unassembled WGS sequence"/>
</dbReference>
<evidence type="ECO:0000313" key="2">
    <source>
        <dbReference type="EMBL" id="KNC75389.1"/>
    </source>
</evidence>
<protein>
    <submittedName>
        <fullName evidence="2">Uncharacterized protein</fullName>
    </submittedName>
</protein>
<evidence type="ECO:0000313" key="3">
    <source>
        <dbReference type="Proteomes" id="UP000054560"/>
    </source>
</evidence>
<gene>
    <name evidence="2" type="ORF">SARC_12083</name>
</gene>
<dbReference type="STRING" id="667725.A0A0L0FF34"/>
<reference evidence="2 3" key="1">
    <citation type="submission" date="2011-02" db="EMBL/GenBank/DDBJ databases">
        <title>The Genome Sequence of Sphaeroforma arctica JP610.</title>
        <authorList>
            <consortium name="The Broad Institute Genome Sequencing Platform"/>
            <person name="Russ C."/>
            <person name="Cuomo C."/>
            <person name="Young S.K."/>
            <person name="Zeng Q."/>
            <person name="Gargeya S."/>
            <person name="Alvarado L."/>
            <person name="Berlin A."/>
            <person name="Chapman S.B."/>
            <person name="Chen Z."/>
            <person name="Freedman E."/>
            <person name="Gellesch M."/>
            <person name="Goldberg J."/>
            <person name="Griggs A."/>
            <person name="Gujja S."/>
            <person name="Heilman E."/>
            <person name="Heiman D."/>
            <person name="Howarth C."/>
            <person name="Mehta T."/>
            <person name="Neiman D."/>
            <person name="Pearson M."/>
            <person name="Roberts A."/>
            <person name="Saif S."/>
            <person name="Shea T."/>
            <person name="Shenoy N."/>
            <person name="Sisk P."/>
            <person name="Stolte C."/>
            <person name="Sykes S."/>
            <person name="White J."/>
            <person name="Yandava C."/>
            <person name="Burger G."/>
            <person name="Gray M.W."/>
            <person name="Holland P.W.H."/>
            <person name="King N."/>
            <person name="Lang F.B.F."/>
            <person name="Roger A.J."/>
            <person name="Ruiz-Trillo I."/>
            <person name="Haas B."/>
            <person name="Nusbaum C."/>
            <person name="Birren B."/>
        </authorList>
    </citation>
    <scope>NUCLEOTIDE SEQUENCE [LARGE SCALE GENOMIC DNA]</scope>
    <source>
        <strain evidence="2 3">JP610</strain>
    </source>
</reference>
<feature type="compositionally biased region" description="Basic and acidic residues" evidence="1">
    <location>
        <begin position="42"/>
        <end position="51"/>
    </location>
</feature>
<organism evidence="2 3">
    <name type="scientific">Sphaeroforma arctica JP610</name>
    <dbReference type="NCBI Taxonomy" id="667725"/>
    <lineage>
        <taxon>Eukaryota</taxon>
        <taxon>Ichthyosporea</taxon>
        <taxon>Ichthyophonida</taxon>
        <taxon>Sphaeroforma</taxon>
    </lineage>
</organism>
<dbReference type="OrthoDB" id="417697at2759"/>
<dbReference type="AlphaFoldDB" id="A0A0L0FF34"/>
<evidence type="ECO:0000256" key="1">
    <source>
        <dbReference type="SAM" id="MobiDB-lite"/>
    </source>
</evidence>
<feature type="region of interest" description="Disordered" evidence="1">
    <location>
        <begin position="88"/>
        <end position="128"/>
    </location>
</feature>
<keyword evidence="3" id="KW-1185">Reference proteome</keyword>
<name>A0A0L0FF34_9EUKA</name>
<feature type="compositionally biased region" description="Low complexity" evidence="1">
    <location>
        <begin position="103"/>
        <end position="116"/>
    </location>
</feature>
<proteinExistence type="predicted"/>
<dbReference type="RefSeq" id="XP_014149291.1">
    <property type="nucleotide sequence ID" value="XM_014293816.1"/>
</dbReference>
<sequence length="197" mass="20721">MGDIVDNITDIKSSNAASSVTSPVAVVSLSGPADASKQPPSVEEHSNDKSSVHAVAAEMTTTQKDAVSDTDIAGDGTIVCDVDIQAPSKSNELEKEPVAGVPSSTTSASTASEAESQPQTNTEAATDAVQIMDNGTTGVIPAGTRMVARSRFLVDPTKVLEHNAWDDVEWDKDHFEYARKRVAEQALHPVDEEAKGM</sequence>
<feature type="region of interest" description="Disordered" evidence="1">
    <location>
        <begin position="29"/>
        <end position="54"/>
    </location>
</feature>
<dbReference type="GeneID" id="25912587"/>
<accession>A0A0L0FF34</accession>